<feature type="transmembrane region" description="Helical" evidence="7">
    <location>
        <begin position="90"/>
        <end position="114"/>
    </location>
</feature>
<dbReference type="AlphaFoldDB" id="A0AAD9MX83"/>
<feature type="domain" description="Citrate transporter-like" evidence="8">
    <location>
        <begin position="19"/>
        <end position="117"/>
    </location>
</feature>
<evidence type="ECO:0000313" key="9">
    <source>
        <dbReference type="EMBL" id="KAK2147101.1"/>
    </source>
</evidence>
<feature type="transmembrane region" description="Helical" evidence="7">
    <location>
        <begin position="171"/>
        <end position="195"/>
    </location>
</feature>
<dbReference type="InterPro" id="IPR004680">
    <property type="entry name" value="Cit_transptr-like_dom"/>
</dbReference>
<gene>
    <name evidence="9" type="ORF">LSH36_570g07018</name>
</gene>
<feature type="transmembrane region" description="Helical" evidence="7">
    <location>
        <begin position="12"/>
        <end position="32"/>
    </location>
</feature>
<protein>
    <recommendedName>
        <fullName evidence="8">Citrate transporter-like domain-containing protein</fullName>
    </recommendedName>
</protein>
<feature type="transmembrane region" description="Helical" evidence="7">
    <location>
        <begin position="126"/>
        <end position="151"/>
    </location>
</feature>
<organism evidence="9 10">
    <name type="scientific">Paralvinella palmiformis</name>
    <dbReference type="NCBI Taxonomy" id="53620"/>
    <lineage>
        <taxon>Eukaryota</taxon>
        <taxon>Metazoa</taxon>
        <taxon>Spiralia</taxon>
        <taxon>Lophotrochozoa</taxon>
        <taxon>Annelida</taxon>
        <taxon>Polychaeta</taxon>
        <taxon>Sedentaria</taxon>
        <taxon>Canalipalpata</taxon>
        <taxon>Terebellida</taxon>
        <taxon>Terebelliformia</taxon>
        <taxon>Alvinellidae</taxon>
        <taxon>Paralvinella</taxon>
    </lineage>
</organism>
<keyword evidence="3" id="KW-1003">Cell membrane</keyword>
<evidence type="ECO:0000256" key="4">
    <source>
        <dbReference type="ARBA" id="ARBA00022692"/>
    </source>
</evidence>
<comment type="subcellular location">
    <subcellularLocation>
        <location evidence="1">Cell membrane</location>
        <topology evidence="1">Multi-pass membrane protein</topology>
    </subcellularLocation>
</comment>
<name>A0AAD9MX83_9ANNE</name>
<comment type="caution">
    <text evidence="9">The sequence shown here is derived from an EMBL/GenBank/DDBJ whole genome shotgun (WGS) entry which is preliminary data.</text>
</comment>
<keyword evidence="10" id="KW-1185">Reference proteome</keyword>
<dbReference type="PANTHER" id="PTHR43302">
    <property type="entry name" value="TRANSPORTER ARSB-RELATED"/>
    <property type="match status" value="1"/>
</dbReference>
<accession>A0AAD9MX83</accession>
<evidence type="ECO:0000256" key="5">
    <source>
        <dbReference type="ARBA" id="ARBA00022989"/>
    </source>
</evidence>
<dbReference type="EMBL" id="JAODUP010000570">
    <property type="protein sequence ID" value="KAK2147101.1"/>
    <property type="molecule type" value="Genomic_DNA"/>
</dbReference>
<dbReference type="GO" id="GO:0055085">
    <property type="term" value="P:transmembrane transport"/>
    <property type="evidence" value="ECO:0007669"/>
    <property type="project" value="InterPro"/>
</dbReference>
<keyword evidence="4 7" id="KW-0812">Transmembrane</keyword>
<proteinExistence type="predicted"/>
<reference evidence="9" key="1">
    <citation type="journal article" date="2023" name="Mol. Biol. Evol.">
        <title>Third-Generation Sequencing Reveals the Adaptive Role of the Epigenome in Three Deep-Sea Polychaetes.</title>
        <authorList>
            <person name="Perez M."/>
            <person name="Aroh O."/>
            <person name="Sun Y."/>
            <person name="Lan Y."/>
            <person name="Juniper S.K."/>
            <person name="Young C.R."/>
            <person name="Angers B."/>
            <person name="Qian P.Y."/>
        </authorList>
    </citation>
    <scope>NUCLEOTIDE SEQUENCE</scope>
    <source>
        <strain evidence="9">P08H-3</strain>
    </source>
</reference>
<evidence type="ECO:0000256" key="2">
    <source>
        <dbReference type="ARBA" id="ARBA00022448"/>
    </source>
</evidence>
<evidence type="ECO:0000259" key="8">
    <source>
        <dbReference type="Pfam" id="PF03600"/>
    </source>
</evidence>
<sequence length="196" mass="21571">MNESVVSTGKETLICLVPLAAAVFAVTTDAVLNRRPALALVKRADWSVMLLLCALFIWMQGFHNTHLVHFVWHETGLRDTSYGAMSVKTLAVFCVFVVLGNNFIGSVPVTLIVCDLLEPCAYQRGIVLYLAVLCTAGSNLTLYSSTANMIAVQRGIQVLKYRLPFLVHFQYGFLSSLILLPFGIMLIYGLLLLGVK</sequence>
<keyword evidence="2" id="KW-0813">Transport</keyword>
<evidence type="ECO:0000256" key="7">
    <source>
        <dbReference type="SAM" id="Phobius"/>
    </source>
</evidence>
<keyword evidence="6 7" id="KW-0472">Membrane</keyword>
<evidence type="ECO:0000313" key="10">
    <source>
        <dbReference type="Proteomes" id="UP001208570"/>
    </source>
</evidence>
<evidence type="ECO:0000256" key="3">
    <source>
        <dbReference type="ARBA" id="ARBA00022475"/>
    </source>
</evidence>
<feature type="transmembrane region" description="Helical" evidence="7">
    <location>
        <begin position="44"/>
        <end position="62"/>
    </location>
</feature>
<evidence type="ECO:0000256" key="6">
    <source>
        <dbReference type="ARBA" id="ARBA00023136"/>
    </source>
</evidence>
<keyword evidence="5 7" id="KW-1133">Transmembrane helix</keyword>
<dbReference type="Pfam" id="PF03600">
    <property type="entry name" value="CitMHS"/>
    <property type="match status" value="1"/>
</dbReference>
<dbReference type="Proteomes" id="UP001208570">
    <property type="component" value="Unassembled WGS sequence"/>
</dbReference>
<evidence type="ECO:0000256" key="1">
    <source>
        <dbReference type="ARBA" id="ARBA00004651"/>
    </source>
</evidence>
<dbReference type="GO" id="GO:0005886">
    <property type="term" value="C:plasma membrane"/>
    <property type="evidence" value="ECO:0007669"/>
    <property type="project" value="UniProtKB-SubCell"/>
</dbReference>
<dbReference type="PANTHER" id="PTHR43302:SF5">
    <property type="entry name" value="TRANSPORTER ARSB-RELATED"/>
    <property type="match status" value="1"/>
</dbReference>